<evidence type="ECO:0000313" key="1">
    <source>
        <dbReference type="EMBL" id="SAY38241.1"/>
    </source>
</evidence>
<dbReference type="AlphaFoldDB" id="A0A165AEC8"/>
<reference evidence="2" key="1">
    <citation type="submission" date="2016-02" db="EMBL/GenBank/DDBJ databases">
        <authorList>
            <person name="liu f."/>
        </authorList>
    </citation>
    <scope>NUCLEOTIDE SEQUENCE [LARGE SCALE GENOMIC DNA]</scope>
</reference>
<protein>
    <submittedName>
        <fullName evidence="1">Uncharacterized protein</fullName>
    </submittedName>
</protein>
<proteinExistence type="predicted"/>
<sequence length="79" mass="9225">MPEDTKWTQKIQHWRSLPLAERRRRHLEPIPGHAANSVAMESEPVDEAWLRVRLAPRIRKRLIRLTGFCPPSEPAPKPD</sequence>
<name>A0A165AEC8_9SYNE</name>
<evidence type="ECO:0000313" key="2">
    <source>
        <dbReference type="Proteomes" id="UP000182631"/>
    </source>
</evidence>
<gene>
    <name evidence="1" type="ORF">FLM9_21</name>
</gene>
<keyword evidence="2" id="KW-1185">Reference proteome</keyword>
<organism evidence="1 2">
    <name type="scientific">Candidatus Synechococcus spongiarum</name>
    <dbReference type="NCBI Taxonomy" id="431041"/>
    <lineage>
        <taxon>Bacteria</taxon>
        <taxon>Bacillati</taxon>
        <taxon>Cyanobacteriota</taxon>
        <taxon>Cyanophyceae</taxon>
        <taxon>Synechococcales</taxon>
        <taxon>Synechococcaceae</taxon>
        <taxon>Synechococcus</taxon>
    </lineage>
</organism>
<dbReference type="Proteomes" id="UP000182631">
    <property type="component" value="Unassembled WGS sequence"/>
</dbReference>
<accession>A0A165AEC8</accession>
<dbReference type="EMBL" id="FITM01000003">
    <property type="protein sequence ID" value="SAY38241.1"/>
    <property type="molecule type" value="Genomic_DNA"/>
</dbReference>